<protein>
    <submittedName>
        <fullName evidence="5">Predicted protein</fullName>
    </submittedName>
</protein>
<dbReference type="GO" id="GO:0008422">
    <property type="term" value="F:beta-glucosidase activity"/>
    <property type="evidence" value="ECO:0007669"/>
    <property type="project" value="TreeGrafter"/>
</dbReference>
<gene>
    <name evidence="5" type="ORF">ARALYDRAFT_672937</name>
</gene>
<dbReference type="PANTHER" id="PTHR10353">
    <property type="entry name" value="GLYCOSYL HYDROLASE"/>
    <property type="match status" value="1"/>
</dbReference>
<dbReference type="AlphaFoldDB" id="D7LAV5"/>
<evidence type="ECO:0000256" key="4">
    <source>
        <dbReference type="SAM" id="SignalP"/>
    </source>
</evidence>
<dbReference type="Proteomes" id="UP000008694">
    <property type="component" value="Unassembled WGS sequence"/>
</dbReference>
<keyword evidence="4" id="KW-0732">Signal</keyword>
<dbReference type="GO" id="GO:0019762">
    <property type="term" value="P:glucosinolate catabolic process"/>
    <property type="evidence" value="ECO:0007669"/>
    <property type="project" value="TreeGrafter"/>
</dbReference>
<name>D7LAV5_ARALL</name>
<evidence type="ECO:0000256" key="2">
    <source>
        <dbReference type="ARBA" id="ARBA00022801"/>
    </source>
</evidence>
<organism evidence="6">
    <name type="scientific">Arabidopsis lyrata subsp. lyrata</name>
    <name type="common">Lyre-leaved rock-cress</name>
    <dbReference type="NCBI Taxonomy" id="81972"/>
    <lineage>
        <taxon>Eukaryota</taxon>
        <taxon>Viridiplantae</taxon>
        <taxon>Streptophyta</taxon>
        <taxon>Embryophyta</taxon>
        <taxon>Tracheophyta</taxon>
        <taxon>Spermatophyta</taxon>
        <taxon>Magnoliopsida</taxon>
        <taxon>eudicotyledons</taxon>
        <taxon>Gunneridae</taxon>
        <taxon>Pentapetalae</taxon>
        <taxon>rosids</taxon>
        <taxon>malvids</taxon>
        <taxon>Brassicales</taxon>
        <taxon>Brassicaceae</taxon>
        <taxon>Camelineae</taxon>
        <taxon>Arabidopsis</taxon>
    </lineage>
</organism>
<dbReference type="GO" id="GO:0005975">
    <property type="term" value="P:carbohydrate metabolic process"/>
    <property type="evidence" value="ECO:0007669"/>
    <property type="project" value="InterPro"/>
</dbReference>
<evidence type="ECO:0000313" key="6">
    <source>
        <dbReference type="Proteomes" id="UP000008694"/>
    </source>
</evidence>
<dbReference type="eggNOG" id="KOG0626">
    <property type="taxonomic scope" value="Eukaryota"/>
</dbReference>
<evidence type="ECO:0000256" key="1">
    <source>
        <dbReference type="ARBA" id="ARBA00010838"/>
    </source>
</evidence>
<dbReference type="InterPro" id="IPR033132">
    <property type="entry name" value="GH_1_N_CS"/>
</dbReference>
<feature type="signal peptide" evidence="4">
    <location>
        <begin position="1"/>
        <end position="18"/>
    </location>
</feature>
<dbReference type="GO" id="GO:0009651">
    <property type="term" value="P:response to salt stress"/>
    <property type="evidence" value="ECO:0007669"/>
    <property type="project" value="TreeGrafter"/>
</dbReference>
<dbReference type="STRING" id="81972.D7LAV5"/>
<evidence type="ECO:0000256" key="3">
    <source>
        <dbReference type="RuleBase" id="RU003690"/>
    </source>
</evidence>
<dbReference type="Pfam" id="PF00232">
    <property type="entry name" value="Glyco_hydro_1"/>
    <property type="match status" value="3"/>
</dbReference>
<dbReference type="PANTHER" id="PTHR10353:SF235">
    <property type="entry name" value="BETA-GLUCOSIDASE 24"/>
    <property type="match status" value="1"/>
</dbReference>
<dbReference type="PRINTS" id="PR00131">
    <property type="entry name" value="GLHYDRLASE1"/>
</dbReference>
<dbReference type="EMBL" id="GL348715">
    <property type="protein sequence ID" value="EFH59483.1"/>
    <property type="molecule type" value="Genomic_DNA"/>
</dbReference>
<keyword evidence="2" id="KW-0378">Hydrolase</keyword>
<dbReference type="InterPro" id="IPR017853">
    <property type="entry name" value="GH"/>
</dbReference>
<keyword evidence="6" id="KW-1185">Reference proteome</keyword>
<accession>D7LAV5</accession>
<reference evidence="6" key="1">
    <citation type="journal article" date="2011" name="Nat. Genet.">
        <title>The Arabidopsis lyrata genome sequence and the basis of rapid genome size change.</title>
        <authorList>
            <person name="Hu T.T."/>
            <person name="Pattyn P."/>
            <person name="Bakker E.G."/>
            <person name="Cao J."/>
            <person name="Cheng J.-F."/>
            <person name="Clark R.M."/>
            <person name="Fahlgren N."/>
            <person name="Fawcett J.A."/>
            <person name="Grimwood J."/>
            <person name="Gundlach H."/>
            <person name="Haberer G."/>
            <person name="Hollister J.D."/>
            <person name="Ossowski S."/>
            <person name="Ottilar R.P."/>
            <person name="Salamov A.A."/>
            <person name="Schneeberger K."/>
            <person name="Spannagl M."/>
            <person name="Wang X."/>
            <person name="Yang L."/>
            <person name="Nasrallah M.E."/>
            <person name="Bergelson J."/>
            <person name="Carrington J.C."/>
            <person name="Gaut B.S."/>
            <person name="Schmutz J."/>
            <person name="Mayer K.F.X."/>
            <person name="Van de Peer Y."/>
            <person name="Grigoriev I.V."/>
            <person name="Nordborg M."/>
            <person name="Weigel D."/>
            <person name="Guo Y.-L."/>
        </authorList>
    </citation>
    <scope>NUCLEOTIDE SEQUENCE [LARGE SCALE GENOMIC DNA]</scope>
    <source>
        <strain evidence="6">cv. MN47</strain>
    </source>
</reference>
<proteinExistence type="inferred from homology"/>
<dbReference type="InterPro" id="IPR001360">
    <property type="entry name" value="Glyco_hydro_1"/>
</dbReference>
<sequence>MSIGLLLLLIIVGSPVNADGPVCPPTPSNKLSRAHFPEGFLFGTATAAYQVEGAVNETCRGPSVWDIYCKKYPEKCNGDNGTQAVEFFYRYKEDVQLMKNLNTDAFRLSISWTRIFPRIIPFVTVFHWDTPQSLENEYGGFLSANIVKDFREYAEYVFQEYGGKVKHWITFNEPWVFAHAGYDVGKKAPGRCSPYAKERTVKGECLGGRSGYEAYLVSHNLLNAHAEAVEAFRQCEKCKGGKIGIAHSPAWFEPHDFKDAQNGATVDHIVGHRLPKFTTEQKAKLRNSADFVGINYYTSTFSNHMEKPNHAELRFKQDSLVEWKDKNINEVSIGSKPATAELAVYSRGFRKVLKYVKDKYANPEIIIMENGYGEKLGDNDTVAVGTADYNRETYLKRHLLSMYEAICEDKVNVTGYFVWSLLDNFEWQEGFKTRFGLYYIDFKNNLTRHEKVSGKYYREFLSQGVRPSAIKKDEL</sequence>
<dbReference type="Gene3D" id="3.20.20.80">
    <property type="entry name" value="Glycosidases"/>
    <property type="match status" value="1"/>
</dbReference>
<dbReference type="HOGENOM" id="CLU_001859_1_0_1"/>
<evidence type="ECO:0000313" key="5">
    <source>
        <dbReference type="EMBL" id="EFH59483.1"/>
    </source>
</evidence>
<dbReference type="PROSITE" id="PS00653">
    <property type="entry name" value="GLYCOSYL_HYDROL_F1_2"/>
    <property type="match status" value="1"/>
</dbReference>
<comment type="similarity">
    <text evidence="1 3">Belongs to the glycosyl hydrolase 1 family.</text>
</comment>
<dbReference type="Gramene" id="Al_scaffold_0003_2134">
    <property type="protein sequence ID" value="Al_scaffold_0003_2134"/>
    <property type="gene ID" value="Al_scaffold_0003_2134"/>
</dbReference>
<feature type="chain" id="PRO_5003102507" evidence="4">
    <location>
        <begin position="19"/>
        <end position="475"/>
    </location>
</feature>
<dbReference type="SUPFAM" id="SSF51445">
    <property type="entry name" value="(Trans)glycosidases"/>
    <property type="match status" value="1"/>
</dbReference>